<dbReference type="Proteomes" id="UP001530400">
    <property type="component" value="Unassembled WGS sequence"/>
</dbReference>
<evidence type="ECO:0000256" key="1">
    <source>
        <dbReference type="SAM" id="MobiDB-lite"/>
    </source>
</evidence>
<reference evidence="2 3" key="1">
    <citation type="submission" date="2024-10" db="EMBL/GenBank/DDBJ databases">
        <title>Updated reference genomes for cyclostephanoid diatoms.</title>
        <authorList>
            <person name="Roberts W.R."/>
            <person name="Alverson A.J."/>
        </authorList>
    </citation>
    <scope>NUCLEOTIDE SEQUENCE [LARGE SCALE GENOMIC DNA]</scope>
    <source>
        <strain evidence="2 3">AJA010-31</strain>
    </source>
</reference>
<evidence type="ECO:0000313" key="2">
    <source>
        <dbReference type="EMBL" id="KAL3781555.1"/>
    </source>
</evidence>
<dbReference type="EMBL" id="JALLPJ020000839">
    <property type="protein sequence ID" value="KAL3781555.1"/>
    <property type="molecule type" value="Genomic_DNA"/>
</dbReference>
<gene>
    <name evidence="2" type="ORF">ACHAWO_006872</name>
</gene>
<proteinExistence type="predicted"/>
<keyword evidence="3" id="KW-1185">Reference proteome</keyword>
<feature type="region of interest" description="Disordered" evidence="1">
    <location>
        <begin position="112"/>
        <end position="151"/>
    </location>
</feature>
<dbReference type="AlphaFoldDB" id="A0ABD3P073"/>
<organism evidence="2 3">
    <name type="scientific">Cyclotella atomus</name>
    <dbReference type="NCBI Taxonomy" id="382360"/>
    <lineage>
        <taxon>Eukaryota</taxon>
        <taxon>Sar</taxon>
        <taxon>Stramenopiles</taxon>
        <taxon>Ochrophyta</taxon>
        <taxon>Bacillariophyta</taxon>
        <taxon>Coscinodiscophyceae</taxon>
        <taxon>Thalassiosirophycidae</taxon>
        <taxon>Stephanodiscales</taxon>
        <taxon>Stephanodiscaceae</taxon>
        <taxon>Cyclotella</taxon>
    </lineage>
</organism>
<comment type="caution">
    <text evidence="2">The sequence shown here is derived from an EMBL/GenBank/DDBJ whole genome shotgun (WGS) entry which is preliminary data.</text>
</comment>
<evidence type="ECO:0000313" key="3">
    <source>
        <dbReference type="Proteomes" id="UP001530400"/>
    </source>
</evidence>
<name>A0ABD3P073_9STRA</name>
<sequence length="173" mass="17934">MKSTCIATIAILGCASAAPQRMRVRDLEGSMSIDFATPETLPASITTAAPEPVLISEPELSMPEMSLSAPTPETLPEDEVVVEEVLWESLSIPAIYEEIYGSSMSMPESWTPEEAGFLPSETGSGYVEPTPESDDVSGLGDESGESDDVPAASASIASAAVSAACVVAAMALF</sequence>
<protein>
    <submittedName>
        <fullName evidence="2">Uncharacterized protein</fullName>
    </submittedName>
</protein>
<accession>A0ABD3P073</accession>